<evidence type="ECO:0000313" key="1">
    <source>
        <dbReference type="EMBL" id="GAA4554882.1"/>
    </source>
</evidence>
<dbReference type="RefSeq" id="WP_345424456.1">
    <property type="nucleotide sequence ID" value="NZ_BAABGT010000086.1"/>
</dbReference>
<organism evidence="1 2">
    <name type="scientific">Pseudonocardia xishanensis</name>
    <dbReference type="NCBI Taxonomy" id="630995"/>
    <lineage>
        <taxon>Bacteria</taxon>
        <taxon>Bacillati</taxon>
        <taxon>Actinomycetota</taxon>
        <taxon>Actinomycetes</taxon>
        <taxon>Pseudonocardiales</taxon>
        <taxon>Pseudonocardiaceae</taxon>
        <taxon>Pseudonocardia</taxon>
    </lineage>
</organism>
<comment type="caution">
    <text evidence="1">The sequence shown here is derived from an EMBL/GenBank/DDBJ whole genome shotgun (WGS) entry which is preliminary data.</text>
</comment>
<dbReference type="Proteomes" id="UP001501598">
    <property type="component" value="Unassembled WGS sequence"/>
</dbReference>
<proteinExistence type="predicted"/>
<dbReference type="EMBL" id="BAABGT010000086">
    <property type="protein sequence ID" value="GAA4554882.1"/>
    <property type="molecule type" value="Genomic_DNA"/>
</dbReference>
<evidence type="ECO:0000313" key="2">
    <source>
        <dbReference type="Proteomes" id="UP001501598"/>
    </source>
</evidence>
<reference evidence="2" key="1">
    <citation type="journal article" date="2019" name="Int. J. Syst. Evol. Microbiol.">
        <title>The Global Catalogue of Microorganisms (GCM) 10K type strain sequencing project: providing services to taxonomists for standard genome sequencing and annotation.</title>
        <authorList>
            <consortium name="The Broad Institute Genomics Platform"/>
            <consortium name="The Broad Institute Genome Sequencing Center for Infectious Disease"/>
            <person name="Wu L."/>
            <person name="Ma J."/>
        </authorList>
    </citation>
    <scope>NUCLEOTIDE SEQUENCE [LARGE SCALE GENOMIC DNA]</scope>
    <source>
        <strain evidence="2">JCM 17906</strain>
    </source>
</reference>
<sequence length="108" mass="11347">MTSIPVQATSPDELLGALRGTPFHEWATLRRLASDAATAQFDTAASRVRQEWSADELRSQLRQALTAAAAACVQAMADLDAPPAVGHLLGAEEALRAAAQLRTGPLAL</sequence>
<name>A0ABP8RYQ3_9PSEU</name>
<accession>A0ABP8RYQ3</accession>
<evidence type="ECO:0008006" key="3">
    <source>
        <dbReference type="Google" id="ProtNLM"/>
    </source>
</evidence>
<gene>
    <name evidence="1" type="ORF">GCM10023175_54000</name>
</gene>
<protein>
    <recommendedName>
        <fullName evidence="3">3-carboxy-cis,cis-muconate cycloisomerase</fullName>
    </recommendedName>
</protein>
<keyword evidence="2" id="KW-1185">Reference proteome</keyword>